<dbReference type="AlphaFoldDB" id="A0A2A6FT58"/>
<feature type="domain" description="ABC-2 type transporter transmembrane" evidence="6">
    <location>
        <begin position="20"/>
        <end position="368"/>
    </location>
</feature>
<feature type="transmembrane region" description="Helical" evidence="5">
    <location>
        <begin position="301"/>
        <end position="322"/>
    </location>
</feature>
<evidence type="ECO:0000313" key="8">
    <source>
        <dbReference type="Proteomes" id="UP000219994"/>
    </source>
</evidence>
<gene>
    <name evidence="7" type="ORF">B5766_03730</name>
</gene>
<comment type="subcellular location">
    <subcellularLocation>
        <location evidence="1">Membrane</location>
        <topology evidence="1">Multi-pass membrane protein</topology>
    </subcellularLocation>
</comment>
<proteinExistence type="predicted"/>
<comment type="caution">
    <text evidence="7">The sequence shown here is derived from an EMBL/GenBank/DDBJ whole genome shotgun (WGS) entry which is preliminary data.</text>
</comment>
<protein>
    <recommendedName>
        <fullName evidence="6">ABC-2 type transporter transmembrane domain-containing protein</fullName>
    </recommendedName>
</protein>
<evidence type="ECO:0000259" key="6">
    <source>
        <dbReference type="Pfam" id="PF12698"/>
    </source>
</evidence>
<evidence type="ECO:0000313" key="7">
    <source>
        <dbReference type="EMBL" id="PDQ35899.1"/>
    </source>
</evidence>
<feature type="transmembrane region" description="Helical" evidence="5">
    <location>
        <begin position="223"/>
        <end position="249"/>
    </location>
</feature>
<dbReference type="InterPro" id="IPR013525">
    <property type="entry name" value="ABC2_TM"/>
</dbReference>
<evidence type="ECO:0000256" key="1">
    <source>
        <dbReference type="ARBA" id="ARBA00004141"/>
    </source>
</evidence>
<evidence type="ECO:0000256" key="3">
    <source>
        <dbReference type="ARBA" id="ARBA00022989"/>
    </source>
</evidence>
<accession>A0A2A6FT58</accession>
<feature type="transmembrane region" description="Helical" evidence="5">
    <location>
        <begin position="171"/>
        <end position="194"/>
    </location>
</feature>
<sequence length="402" mass="42238">MTSQLSTVIGFEVRRVVRRRSFWAAALLIPVVMVAVVLIVTWSSNTASQNATAITQGSFEYSDASGLVQPDIATKFGGKPVGADPVARVKAGTLDAYIAYPADPAAQPTQVTAKDLGVIKNATYSTIASSVFAASVEAALDSPQTTAYIREGIKTEVTAYQGDTVAPGLGAVLPLALLAVLHFMIVALVGNQFLNATVEEKENRISEMMLVSLSASTLIRGKLVAIGIIGIIQVLAFFAAIAGIFGFITSQFGLDLSAIGAVSVDPIRMIIGVLILAASVMMTVSLLLTIGAAVPSAKEGAPFYSVVIVGTVIPMYLLGAILTDPDTPVVSIFTYLPPFSPMTALIRNSVGSLEAWQGLIVAAILAVVGAYMLRLGITLFERGVIQYGRKLSLREVFARPGR</sequence>
<dbReference type="EMBL" id="NAEP01000025">
    <property type="protein sequence ID" value="PDQ35899.1"/>
    <property type="molecule type" value="Genomic_DNA"/>
</dbReference>
<keyword evidence="4 5" id="KW-0472">Membrane</keyword>
<feature type="transmembrane region" description="Helical" evidence="5">
    <location>
        <begin position="21"/>
        <end position="42"/>
    </location>
</feature>
<reference evidence="8" key="1">
    <citation type="submission" date="2017-03" db="EMBL/GenBank/DDBJ databases">
        <authorList>
            <person name="Lund M.B."/>
        </authorList>
    </citation>
    <scope>NUCLEOTIDE SEQUENCE [LARGE SCALE GENOMIC DNA]</scope>
</reference>
<dbReference type="PANTHER" id="PTHR43471">
    <property type="entry name" value="ABC TRANSPORTER PERMEASE"/>
    <property type="match status" value="1"/>
</dbReference>
<feature type="transmembrane region" description="Helical" evidence="5">
    <location>
        <begin position="269"/>
        <end position="294"/>
    </location>
</feature>
<dbReference type="PANTHER" id="PTHR43471:SF3">
    <property type="entry name" value="ABC TRANSPORTER PERMEASE PROTEIN NATB"/>
    <property type="match status" value="1"/>
</dbReference>
<keyword evidence="2 5" id="KW-0812">Transmembrane</keyword>
<evidence type="ECO:0000256" key="2">
    <source>
        <dbReference type="ARBA" id="ARBA00022692"/>
    </source>
</evidence>
<dbReference type="GO" id="GO:0016020">
    <property type="term" value="C:membrane"/>
    <property type="evidence" value="ECO:0007669"/>
    <property type="project" value="UniProtKB-SubCell"/>
</dbReference>
<dbReference type="GO" id="GO:0140359">
    <property type="term" value="F:ABC-type transporter activity"/>
    <property type="evidence" value="ECO:0007669"/>
    <property type="project" value="InterPro"/>
</dbReference>
<feature type="transmembrane region" description="Helical" evidence="5">
    <location>
        <begin position="355"/>
        <end position="373"/>
    </location>
</feature>
<evidence type="ECO:0000256" key="4">
    <source>
        <dbReference type="ARBA" id="ARBA00023136"/>
    </source>
</evidence>
<dbReference type="Pfam" id="PF12698">
    <property type="entry name" value="ABC2_membrane_3"/>
    <property type="match status" value="1"/>
</dbReference>
<dbReference type="Proteomes" id="UP000219994">
    <property type="component" value="Unassembled WGS sequence"/>
</dbReference>
<organism evidence="7 8">
    <name type="scientific">Candidatus Lumbricidiphila eiseniae</name>
    <dbReference type="NCBI Taxonomy" id="1969409"/>
    <lineage>
        <taxon>Bacteria</taxon>
        <taxon>Bacillati</taxon>
        <taxon>Actinomycetota</taxon>
        <taxon>Actinomycetes</taxon>
        <taxon>Micrococcales</taxon>
        <taxon>Microbacteriaceae</taxon>
        <taxon>Candidatus Lumbricidiphila</taxon>
    </lineage>
</organism>
<evidence type="ECO:0000256" key="5">
    <source>
        <dbReference type="SAM" id="Phobius"/>
    </source>
</evidence>
<name>A0A2A6FT58_9MICO</name>
<keyword evidence="3 5" id="KW-1133">Transmembrane helix</keyword>